<evidence type="ECO:0000256" key="2">
    <source>
        <dbReference type="ARBA" id="ARBA00023125"/>
    </source>
</evidence>
<dbReference type="SMART" id="SM00342">
    <property type="entry name" value="HTH_ARAC"/>
    <property type="match status" value="1"/>
</dbReference>
<gene>
    <name evidence="5" type="ORF">B0I18_10628</name>
</gene>
<dbReference type="PANTHER" id="PTHR43280:SF32">
    <property type="entry name" value="TRANSCRIPTIONAL REGULATORY PROTEIN"/>
    <property type="match status" value="1"/>
</dbReference>
<dbReference type="GO" id="GO:0003700">
    <property type="term" value="F:DNA-binding transcription factor activity"/>
    <property type="evidence" value="ECO:0007669"/>
    <property type="project" value="InterPro"/>
</dbReference>
<dbReference type="InterPro" id="IPR018060">
    <property type="entry name" value="HTH_AraC"/>
</dbReference>
<dbReference type="OrthoDB" id="956952at2"/>
<keyword evidence="1" id="KW-0805">Transcription regulation</keyword>
<name>A0A2P8D1B1_9BACT</name>
<dbReference type="Gene3D" id="1.10.10.60">
    <property type="entry name" value="Homeodomain-like"/>
    <property type="match status" value="1"/>
</dbReference>
<dbReference type="RefSeq" id="WP_106523629.1">
    <property type="nucleotide sequence ID" value="NZ_PYGD01000006.1"/>
</dbReference>
<dbReference type="PROSITE" id="PS01124">
    <property type="entry name" value="HTH_ARAC_FAMILY_2"/>
    <property type="match status" value="1"/>
</dbReference>
<reference evidence="5 6" key="1">
    <citation type="submission" date="2018-03" db="EMBL/GenBank/DDBJ databases">
        <title>Genomic Encyclopedia of Type Strains, Phase III (KMG-III): the genomes of soil and plant-associated and newly described type strains.</title>
        <authorList>
            <person name="Whitman W."/>
        </authorList>
    </citation>
    <scope>NUCLEOTIDE SEQUENCE [LARGE SCALE GENOMIC DNA]</scope>
    <source>
        <strain evidence="5 6">CGMCC 1.12700</strain>
    </source>
</reference>
<sequence>MSIPKDIQTVIQAPGNRNEEITRDYLAFLDQHIGELLEGRETEMLHINEIAQKLFISPVHLSNTVKLVTGRHPCYYFDLKIIQQANHLLAHTALSASEVARRLTFDPSNFLKFYKKLTGLTPTEFREGKGGDPSTTLLFVMDMHARAHQ</sequence>
<proteinExistence type="predicted"/>
<accession>A0A2P8D1B1</accession>
<organism evidence="5 6">
    <name type="scientific">Taibaiella chishuiensis</name>
    <dbReference type="NCBI Taxonomy" id="1434707"/>
    <lineage>
        <taxon>Bacteria</taxon>
        <taxon>Pseudomonadati</taxon>
        <taxon>Bacteroidota</taxon>
        <taxon>Chitinophagia</taxon>
        <taxon>Chitinophagales</taxon>
        <taxon>Chitinophagaceae</taxon>
        <taxon>Taibaiella</taxon>
    </lineage>
</organism>
<evidence type="ECO:0000259" key="4">
    <source>
        <dbReference type="PROSITE" id="PS01124"/>
    </source>
</evidence>
<dbReference type="InterPro" id="IPR009057">
    <property type="entry name" value="Homeodomain-like_sf"/>
</dbReference>
<feature type="domain" description="HTH araC/xylS-type" evidence="4">
    <location>
        <begin position="31"/>
        <end position="128"/>
    </location>
</feature>
<comment type="caution">
    <text evidence="5">The sequence shown here is derived from an EMBL/GenBank/DDBJ whole genome shotgun (WGS) entry which is preliminary data.</text>
</comment>
<keyword evidence="6" id="KW-1185">Reference proteome</keyword>
<evidence type="ECO:0000313" key="5">
    <source>
        <dbReference type="EMBL" id="PSK91020.1"/>
    </source>
</evidence>
<keyword evidence="3" id="KW-0804">Transcription</keyword>
<dbReference type="Pfam" id="PF12833">
    <property type="entry name" value="HTH_18"/>
    <property type="match status" value="1"/>
</dbReference>
<dbReference type="Proteomes" id="UP000240572">
    <property type="component" value="Unassembled WGS sequence"/>
</dbReference>
<keyword evidence="2 5" id="KW-0238">DNA-binding</keyword>
<protein>
    <submittedName>
        <fullName evidence="5">AraC-like DNA-binding protein</fullName>
    </submittedName>
</protein>
<dbReference type="EMBL" id="PYGD01000006">
    <property type="protein sequence ID" value="PSK91020.1"/>
    <property type="molecule type" value="Genomic_DNA"/>
</dbReference>
<evidence type="ECO:0000256" key="1">
    <source>
        <dbReference type="ARBA" id="ARBA00023015"/>
    </source>
</evidence>
<dbReference type="PANTHER" id="PTHR43280">
    <property type="entry name" value="ARAC-FAMILY TRANSCRIPTIONAL REGULATOR"/>
    <property type="match status" value="1"/>
</dbReference>
<dbReference type="SUPFAM" id="SSF46689">
    <property type="entry name" value="Homeodomain-like"/>
    <property type="match status" value="1"/>
</dbReference>
<dbReference type="AlphaFoldDB" id="A0A2P8D1B1"/>
<evidence type="ECO:0000313" key="6">
    <source>
        <dbReference type="Proteomes" id="UP000240572"/>
    </source>
</evidence>
<dbReference type="GO" id="GO:0043565">
    <property type="term" value="F:sequence-specific DNA binding"/>
    <property type="evidence" value="ECO:0007669"/>
    <property type="project" value="InterPro"/>
</dbReference>
<evidence type="ECO:0000256" key="3">
    <source>
        <dbReference type="ARBA" id="ARBA00023163"/>
    </source>
</evidence>